<sequence>MRCAELTCRLGLILLGAVGGCGGPAPADSGEPTSDSSSGASEATTDDSATETGLDSETGETGETGEPPGNPLLSDELINIAHRGGRELRPEATLPAFETALTIGADVLEFDVHASSDGVIVVMHDDTVDRTTDGTGLINQLSFDQLRLLDAGYRFTTDDGATYPFRGVGIQIPTPAEIFAATPGQYYMIEIKQAEPSIVPAFIDELVMAGVEDHVVIASFDQVTLDEVRATAPEILTSMSAPEMIDFYSNGAEPGYEPPAPFMQVPWEVVNQELIDLAKSHGIRAHPWTVNSQALMVDMIGYGVDGIITDDPELLDGLLGG</sequence>
<feature type="region of interest" description="Disordered" evidence="1">
    <location>
        <begin position="24"/>
        <end position="74"/>
    </location>
</feature>
<keyword evidence="4" id="KW-0378">Hydrolase</keyword>
<dbReference type="Proteomes" id="UP000238823">
    <property type="component" value="Unassembled WGS sequence"/>
</dbReference>
<feature type="domain" description="GP-PDE" evidence="3">
    <location>
        <begin position="77"/>
        <end position="319"/>
    </location>
</feature>
<dbReference type="Pfam" id="PF03009">
    <property type="entry name" value="GDPD"/>
    <property type="match status" value="1"/>
</dbReference>
<dbReference type="RefSeq" id="WP_181232843.1">
    <property type="nucleotide sequence ID" value="NZ_PVNL01000002.1"/>
</dbReference>
<dbReference type="InterPro" id="IPR030395">
    <property type="entry name" value="GP_PDE_dom"/>
</dbReference>
<dbReference type="PROSITE" id="PS51704">
    <property type="entry name" value="GP_PDE"/>
    <property type="match status" value="1"/>
</dbReference>
<dbReference type="PROSITE" id="PS51257">
    <property type="entry name" value="PROKAR_LIPOPROTEIN"/>
    <property type="match status" value="1"/>
</dbReference>
<dbReference type="EC" id="3.1.4.46" evidence="4"/>
<organism evidence="4 5">
    <name type="scientific">Enhygromyxa salina</name>
    <dbReference type="NCBI Taxonomy" id="215803"/>
    <lineage>
        <taxon>Bacteria</taxon>
        <taxon>Pseudomonadati</taxon>
        <taxon>Myxococcota</taxon>
        <taxon>Polyangia</taxon>
        <taxon>Nannocystales</taxon>
        <taxon>Nannocystaceae</taxon>
        <taxon>Enhygromyxa</taxon>
    </lineage>
</organism>
<gene>
    <name evidence="4" type="primary">ugpQ_1</name>
    <name evidence="4" type="ORF">ENSA7_01360</name>
</gene>
<comment type="caution">
    <text evidence="4">The sequence shown here is derived from an EMBL/GenBank/DDBJ whole genome shotgun (WGS) entry which is preliminary data.</text>
</comment>
<evidence type="ECO:0000256" key="1">
    <source>
        <dbReference type="SAM" id="MobiDB-lite"/>
    </source>
</evidence>
<dbReference type="PANTHER" id="PTHR46211">
    <property type="entry name" value="GLYCEROPHOSPHORYL DIESTER PHOSPHODIESTERASE"/>
    <property type="match status" value="1"/>
</dbReference>
<evidence type="ECO:0000313" key="4">
    <source>
        <dbReference type="EMBL" id="PRQ10187.1"/>
    </source>
</evidence>
<dbReference type="AlphaFoldDB" id="A0A2S9YYN4"/>
<dbReference type="CDD" id="cd08561">
    <property type="entry name" value="GDPD_cytoplasmic_ScUgpQ2_like"/>
    <property type="match status" value="1"/>
</dbReference>
<dbReference type="GO" id="GO:0008889">
    <property type="term" value="F:glycerophosphodiester phosphodiesterase activity"/>
    <property type="evidence" value="ECO:0007669"/>
    <property type="project" value="UniProtKB-EC"/>
</dbReference>
<evidence type="ECO:0000256" key="2">
    <source>
        <dbReference type="SAM" id="SignalP"/>
    </source>
</evidence>
<dbReference type="InterPro" id="IPR017946">
    <property type="entry name" value="PLC-like_Pdiesterase_TIM-brl"/>
</dbReference>
<feature type="compositionally biased region" description="Low complexity" evidence="1">
    <location>
        <begin position="50"/>
        <end position="73"/>
    </location>
</feature>
<feature type="chain" id="PRO_5015734757" evidence="2">
    <location>
        <begin position="28"/>
        <end position="321"/>
    </location>
</feature>
<feature type="signal peptide" evidence="2">
    <location>
        <begin position="1"/>
        <end position="27"/>
    </location>
</feature>
<dbReference type="Gene3D" id="3.20.20.190">
    <property type="entry name" value="Phosphatidylinositol (PI) phosphodiesterase"/>
    <property type="match status" value="1"/>
</dbReference>
<dbReference type="SUPFAM" id="SSF51695">
    <property type="entry name" value="PLC-like phosphodiesterases"/>
    <property type="match status" value="1"/>
</dbReference>
<keyword evidence="2" id="KW-0732">Signal</keyword>
<dbReference type="PANTHER" id="PTHR46211:SF14">
    <property type="entry name" value="GLYCEROPHOSPHODIESTER PHOSPHODIESTERASE"/>
    <property type="match status" value="1"/>
</dbReference>
<name>A0A2S9YYN4_9BACT</name>
<proteinExistence type="predicted"/>
<dbReference type="GO" id="GO:0006629">
    <property type="term" value="P:lipid metabolic process"/>
    <property type="evidence" value="ECO:0007669"/>
    <property type="project" value="InterPro"/>
</dbReference>
<feature type="compositionally biased region" description="Polar residues" evidence="1">
    <location>
        <begin position="31"/>
        <end position="43"/>
    </location>
</feature>
<accession>A0A2S9YYN4</accession>
<evidence type="ECO:0000313" key="5">
    <source>
        <dbReference type="Proteomes" id="UP000238823"/>
    </source>
</evidence>
<evidence type="ECO:0000259" key="3">
    <source>
        <dbReference type="PROSITE" id="PS51704"/>
    </source>
</evidence>
<reference evidence="4 5" key="1">
    <citation type="submission" date="2018-03" db="EMBL/GenBank/DDBJ databases">
        <title>Draft Genome Sequences of the Obligatory Marine Myxobacteria Enhygromyxa salina SWB007.</title>
        <authorList>
            <person name="Poehlein A."/>
            <person name="Moghaddam J.A."/>
            <person name="Harms H."/>
            <person name="Alanjari M."/>
            <person name="Koenig G.M."/>
            <person name="Daniel R."/>
            <person name="Schaeberle T.F."/>
        </authorList>
    </citation>
    <scope>NUCLEOTIDE SEQUENCE [LARGE SCALE GENOMIC DNA]</scope>
    <source>
        <strain evidence="4 5">SWB007</strain>
    </source>
</reference>
<dbReference type="EMBL" id="PVNL01000002">
    <property type="protein sequence ID" value="PRQ10187.1"/>
    <property type="molecule type" value="Genomic_DNA"/>
</dbReference>
<protein>
    <submittedName>
        <fullName evidence="4">Glycerophosphoryl diester phosphodiesterase</fullName>
        <ecNumber evidence="4">3.1.4.46</ecNumber>
    </submittedName>
</protein>